<feature type="compositionally biased region" description="Basic and acidic residues" evidence="2">
    <location>
        <begin position="398"/>
        <end position="410"/>
    </location>
</feature>
<dbReference type="Proteomes" id="UP000192320">
    <property type="component" value="Unassembled WGS sequence"/>
</dbReference>
<evidence type="ECO:0000256" key="3">
    <source>
        <dbReference type="SAM" id="Phobius"/>
    </source>
</evidence>
<reference evidence="5 6" key="1">
    <citation type="submission" date="2017-02" db="EMBL/GenBank/DDBJ databases">
        <title>The new phylogeny of genus Mycobacterium.</title>
        <authorList>
            <person name="Tortoli E."/>
            <person name="Trovato A."/>
            <person name="Cirillo D.M."/>
        </authorList>
    </citation>
    <scope>NUCLEOTIDE SEQUENCE [LARGE SCALE GENOMIC DNA]</scope>
    <source>
        <strain evidence="5 6">DSM 45633</strain>
    </source>
</reference>
<dbReference type="AlphaFoldDB" id="A0AA91M5T0"/>
<evidence type="ECO:0000313" key="6">
    <source>
        <dbReference type="Proteomes" id="UP000192320"/>
    </source>
</evidence>
<dbReference type="PANTHER" id="PTHR46766">
    <property type="entry name" value="GLUTAMINE-RICH PROTEIN 2"/>
    <property type="match status" value="1"/>
</dbReference>
<keyword evidence="3" id="KW-1133">Transmembrane helix</keyword>
<feature type="compositionally biased region" description="Basic residues" evidence="2">
    <location>
        <begin position="387"/>
        <end position="397"/>
    </location>
</feature>
<feature type="region of interest" description="Disordered" evidence="2">
    <location>
        <begin position="356"/>
        <end position="479"/>
    </location>
</feature>
<evidence type="ECO:0000259" key="4">
    <source>
        <dbReference type="Pfam" id="PF00823"/>
    </source>
</evidence>
<keyword evidence="6" id="KW-1185">Reference proteome</keyword>
<dbReference type="Pfam" id="PF00823">
    <property type="entry name" value="PPE"/>
    <property type="match status" value="1"/>
</dbReference>
<feature type="transmembrane region" description="Helical" evidence="3">
    <location>
        <begin position="221"/>
        <end position="241"/>
    </location>
</feature>
<dbReference type="PANTHER" id="PTHR46766:SF1">
    <property type="entry name" value="GLUTAMINE-RICH PROTEIN 2"/>
    <property type="match status" value="1"/>
</dbReference>
<gene>
    <name evidence="5" type="ORF">BST33_11130</name>
</gene>
<feature type="domain" description="PPE" evidence="4">
    <location>
        <begin position="1"/>
        <end position="162"/>
    </location>
</feature>
<dbReference type="Gene3D" id="1.20.1260.20">
    <property type="entry name" value="PPE superfamily"/>
    <property type="match status" value="1"/>
</dbReference>
<proteinExistence type="inferred from homology"/>
<comment type="similarity">
    <text evidence="1">Belongs to the mycobacterial PPE family.</text>
</comment>
<dbReference type="GO" id="GO:0052572">
    <property type="term" value="P:response to host immune response"/>
    <property type="evidence" value="ECO:0007669"/>
    <property type="project" value="TreeGrafter"/>
</dbReference>
<accession>A0AA91M5T0</accession>
<feature type="compositionally biased region" description="Polar residues" evidence="2">
    <location>
        <begin position="419"/>
        <end position="433"/>
    </location>
</feature>
<comment type="caution">
    <text evidence="5">The sequence shown here is derived from an EMBL/GenBank/DDBJ whole genome shotgun (WGS) entry which is preliminary data.</text>
</comment>
<keyword evidence="3" id="KW-0472">Membrane</keyword>
<dbReference type="InterPro" id="IPR038332">
    <property type="entry name" value="PPE_sf"/>
</dbReference>
<dbReference type="EMBL" id="MVHZ01000010">
    <property type="protein sequence ID" value="ORB00591.1"/>
    <property type="molecule type" value="Genomic_DNA"/>
</dbReference>
<organism evidence="5 6">
    <name type="scientific">Mycolicibacter minnesotensis</name>
    <dbReference type="NCBI Taxonomy" id="1118379"/>
    <lineage>
        <taxon>Bacteria</taxon>
        <taxon>Bacillati</taxon>
        <taxon>Actinomycetota</taxon>
        <taxon>Actinomycetes</taxon>
        <taxon>Mycobacteriales</taxon>
        <taxon>Mycobacteriaceae</taxon>
        <taxon>Mycolicibacter</taxon>
    </lineage>
</organism>
<protein>
    <recommendedName>
        <fullName evidence="4">PPE domain-containing protein</fullName>
    </recommendedName>
</protein>
<feature type="transmembrane region" description="Helical" evidence="3">
    <location>
        <begin position="247"/>
        <end position="268"/>
    </location>
</feature>
<feature type="compositionally biased region" description="Low complexity" evidence="2">
    <location>
        <begin position="359"/>
        <end position="379"/>
    </location>
</feature>
<evidence type="ECO:0000313" key="5">
    <source>
        <dbReference type="EMBL" id="ORB00591.1"/>
    </source>
</evidence>
<name>A0AA91M5T0_9MYCO</name>
<dbReference type="InterPro" id="IPR000030">
    <property type="entry name" value="PPE_dom"/>
</dbReference>
<dbReference type="SUPFAM" id="SSF140459">
    <property type="entry name" value="PE/PPE dimer-like"/>
    <property type="match status" value="1"/>
</dbReference>
<evidence type="ECO:0000256" key="2">
    <source>
        <dbReference type="SAM" id="MobiDB-lite"/>
    </source>
</evidence>
<evidence type="ECO:0000256" key="1">
    <source>
        <dbReference type="ARBA" id="ARBA00010652"/>
    </source>
</evidence>
<sequence length="479" mass="49906">MALPPETHSATLTAGPGPGPLLASAEEWQRLSLAYSDTAAELTQLLAEVQTSQWQGTGAEAYMAAHLPYLAWLNRASADSAINAAQHQNVAAAYSGALATMPTLEELAANHAIHAVLVATNFFGVNTVPIALNEADYFRMWVQAAETMTLYEAVSAAAVATAPQVPPAPAIVSNPAEAGPAEDGGAGNWLQELVRLITELLENAGNVEELLRIFEEFFKSLGFNPVIAGFLAGVALVLYDMLWYPYYASYALLLLPFFAPMLSALSALKLLPMLLAYLFPPLSAPNIGTGSPTHPNTDIPSAVVVAPPAAAGSSAGAGVTASPPGATSPVVTPTVDGVAALIPYLVSGWAPPGVEAGPRSDMAASSSAAAPRRATSQRPVSADARSQRGRRRRGRIRMHGDRYEYLRATDDAGIGAASDTGNASPTNTTSEPRTSAIAAGLSRSSPLGRASMAPLLPATWSTADQGERMTLSNDDQDHK</sequence>
<keyword evidence="3" id="KW-0812">Transmembrane</keyword>